<name>A0A174PKN5_9FIRM</name>
<evidence type="ECO:0000313" key="2">
    <source>
        <dbReference type="Proteomes" id="UP000095709"/>
    </source>
</evidence>
<dbReference type="AlphaFoldDB" id="A0A174PKN5"/>
<accession>A0A174PKN5</accession>
<sequence length="100" mass="11727">MRYDTPIFFQRVLPGEYDPTTGNYADDQVTEVRKMASVMDTRAEIMQIVYGGIRQGSVTVQLQNHYQKPYDRIRIGNTNYKVDYTRKLRVKQTFILSEVV</sequence>
<dbReference type="RefSeq" id="WP_055267290.1">
    <property type="nucleotide sequence ID" value="NZ_CZAL01000013.1"/>
</dbReference>
<evidence type="ECO:0000313" key="1">
    <source>
        <dbReference type="EMBL" id="CUP61582.1"/>
    </source>
</evidence>
<organism evidence="1 2">
    <name type="scientific">Fusicatenibacter saccharivorans</name>
    <dbReference type="NCBI Taxonomy" id="1150298"/>
    <lineage>
        <taxon>Bacteria</taxon>
        <taxon>Bacillati</taxon>
        <taxon>Bacillota</taxon>
        <taxon>Clostridia</taxon>
        <taxon>Lachnospirales</taxon>
        <taxon>Lachnospiraceae</taxon>
        <taxon>Fusicatenibacter</taxon>
    </lineage>
</organism>
<gene>
    <name evidence="1" type="ORF">ERS852498_02384</name>
</gene>
<reference evidence="1 2" key="1">
    <citation type="submission" date="2015-09" db="EMBL/GenBank/DDBJ databases">
        <authorList>
            <consortium name="Pathogen Informatics"/>
        </authorList>
    </citation>
    <scope>NUCLEOTIDE SEQUENCE [LARGE SCALE GENOMIC DNA]</scope>
    <source>
        <strain evidence="1 2">2789STDY5834885</strain>
    </source>
</reference>
<protein>
    <recommendedName>
        <fullName evidence="3">Phage head-tail adaptor</fullName>
    </recommendedName>
</protein>
<dbReference type="Proteomes" id="UP000095709">
    <property type="component" value="Unassembled WGS sequence"/>
</dbReference>
<evidence type="ECO:0008006" key="3">
    <source>
        <dbReference type="Google" id="ProtNLM"/>
    </source>
</evidence>
<proteinExistence type="predicted"/>
<dbReference type="EMBL" id="CZAL01000013">
    <property type="protein sequence ID" value="CUP61582.1"/>
    <property type="molecule type" value="Genomic_DNA"/>
</dbReference>